<dbReference type="GeneID" id="64695722"/>
<sequence length="201" mass="23435">MDQPETDDEGGRILTYRSNNGQMHLLVRAGEPSDSERDMKNGRWITKRDWQVLTADDSWSSRREFALAKVVPSFEKFGAIFRITARKRTIPVVTSRAHLKVDMYYETITNKHFEALNRCECIREVDDGVVMEHIGARFQLEVAPWHARIMRHDDAGCTEPYGKQTSSERYRVIKFDRLTSAMSKFRVHYSQALNITLYSRD</sequence>
<dbReference type="OrthoDB" id="10454373at2759"/>
<organism evidence="1 2">
    <name type="scientific">Suillus discolor</name>
    <dbReference type="NCBI Taxonomy" id="1912936"/>
    <lineage>
        <taxon>Eukaryota</taxon>
        <taxon>Fungi</taxon>
        <taxon>Dikarya</taxon>
        <taxon>Basidiomycota</taxon>
        <taxon>Agaricomycotina</taxon>
        <taxon>Agaricomycetes</taxon>
        <taxon>Agaricomycetidae</taxon>
        <taxon>Boletales</taxon>
        <taxon>Suillineae</taxon>
        <taxon>Suillaceae</taxon>
        <taxon>Suillus</taxon>
    </lineage>
</organism>
<evidence type="ECO:0000313" key="2">
    <source>
        <dbReference type="Proteomes" id="UP000823399"/>
    </source>
</evidence>
<dbReference type="RefSeq" id="XP_041295353.1">
    <property type="nucleotide sequence ID" value="XM_041433463.1"/>
</dbReference>
<dbReference type="AlphaFoldDB" id="A0A9P7FCE0"/>
<accession>A0A9P7FCE0</accession>
<comment type="caution">
    <text evidence="1">The sequence shown here is derived from an EMBL/GenBank/DDBJ whole genome shotgun (WGS) entry which is preliminary data.</text>
</comment>
<gene>
    <name evidence="1" type="ORF">F5147DRAFT_650739</name>
</gene>
<evidence type="ECO:0000313" key="1">
    <source>
        <dbReference type="EMBL" id="KAG2112554.1"/>
    </source>
</evidence>
<proteinExistence type="predicted"/>
<name>A0A9P7FCE0_9AGAM</name>
<reference evidence="1" key="1">
    <citation type="journal article" date="2020" name="New Phytol.">
        <title>Comparative genomics reveals dynamic genome evolution in host specialist ectomycorrhizal fungi.</title>
        <authorList>
            <person name="Lofgren L.A."/>
            <person name="Nguyen N.H."/>
            <person name="Vilgalys R."/>
            <person name="Ruytinx J."/>
            <person name="Liao H.L."/>
            <person name="Branco S."/>
            <person name="Kuo A."/>
            <person name="LaButti K."/>
            <person name="Lipzen A."/>
            <person name="Andreopoulos W."/>
            <person name="Pangilinan J."/>
            <person name="Riley R."/>
            <person name="Hundley H."/>
            <person name="Na H."/>
            <person name="Barry K."/>
            <person name="Grigoriev I.V."/>
            <person name="Stajich J.E."/>
            <person name="Kennedy P.G."/>
        </authorList>
    </citation>
    <scope>NUCLEOTIDE SEQUENCE</scope>
    <source>
        <strain evidence="1">FC423</strain>
    </source>
</reference>
<dbReference type="Proteomes" id="UP000823399">
    <property type="component" value="Unassembled WGS sequence"/>
</dbReference>
<dbReference type="EMBL" id="JABBWM010000014">
    <property type="protein sequence ID" value="KAG2112554.1"/>
    <property type="molecule type" value="Genomic_DNA"/>
</dbReference>
<protein>
    <submittedName>
        <fullName evidence="1">Uncharacterized protein</fullName>
    </submittedName>
</protein>
<keyword evidence="2" id="KW-1185">Reference proteome</keyword>